<evidence type="ECO:0000256" key="15">
    <source>
        <dbReference type="SAM" id="Phobius"/>
    </source>
</evidence>
<evidence type="ECO:0000256" key="2">
    <source>
        <dbReference type="ARBA" id="ARBA00011738"/>
    </source>
</evidence>
<dbReference type="PROSITE" id="PS50850">
    <property type="entry name" value="MFS"/>
    <property type="match status" value="1"/>
</dbReference>
<evidence type="ECO:0000313" key="17">
    <source>
        <dbReference type="EMBL" id="GFH59204.1"/>
    </source>
</evidence>
<feature type="transmembrane region" description="Helical" evidence="15">
    <location>
        <begin position="247"/>
        <end position="268"/>
    </location>
</feature>
<keyword evidence="3" id="KW-0813">Transport</keyword>
<gene>
    <name evidence="17" type="ORF">CTEN210_15680</name>
</gene>
<proteinExistence type="predicted"/>
<evidence type="ECO:0000256" key="4">
    <source>
        <dbReference type="ARBA" id="ARBA00022692"/>
    </source>
</evidence>
<dbReference type="InterPro" id="IPR005829">
    <property type="entry name" value="Sugar_transporter_CS"/>
</dbReference>
<feature type="transmembrane region" description="Helical" evidence="15">
    <location>
        <begin position="305"/>
        <end position="326"/>
    </location>
</feature>
<comment type="catalytic activity">
    <reaction evidence="12">
        <text>D-fructose(out) = D-fructose(in)</text>
        <dbReference type="Rhea" id="RHEA:60372"/>
        <dbReference type="ChEBI" id="CHEBI:37721"/>
    </reaction>
    <physiologicalReaction direction="left-to-right" evidence="12">
        <dbReference type="Rhea" id="RHEA:60373"/>
    </physiologicalReaction>
</comment>
<dbReference type="Pfam" id="PF00083">
    <property type="entry name" value="Sugar_tr"/>
    <property type="match status" value="1"/>
</dbReference>
<evidence type="ECO:0000313" key="18">
    <source>
        <dbReference type="Proteomes" id="UP001054902"/>
    </source>
</evidence>
<dbReference type="InterPro" id="IPR036259">
    <property type="entry name" value="MFS_trans_sf"/>
</dbReference>
<keyword evidence="17" id="KW-0762">Sugar transport</keyword>
<evidence type="ECO:0000256" key="9">
    <source>
        <dbReference type="ARBA" id="ARBA00044656"/>
    </source>
</evidence>
<evidence type="ECO:0000256" key="10">
    <source>
        <dbReference type="ARBA" id="ARBA00044662"/>
    </source>
</evidence>
<feature type="transmembrane region" description="Helical" evidence="15">
    <location>
        <begin position="615"/>
        <end position="635"/>
    </location>
</feature>
<dbReference type="AlphaFoldDB" id="A0AAD3DAT7"/>
<comment type="caution">
    <text evidence="17">The sequence shown here is derived from an EMBL/GenBank/DDBJ whole genome shotgun (WGS) entry which is preliminary data.</text>
</comment>
<dbReference type="InterPro" id="IPR005828">
    <property type="entry name" value="MFS_sugar_transport-like"/>
</dbReference>
<evidence type="ECO:0000259" key="16">
    <source>
        <dbReference type="PROSITE" id="PS50850"/>
    </source>
</evidence>
<dbReference type="InterPro" id="IPR003663">
    <property type="entry name" value="Sugar/inositol_transpt"/>
</dbReference>
<dbReference type="InterPro" id="IPR020846">
    <property type="entry name" value="MFS_dom"/>
</dbReference>
<reference evidence="17 18" key="1">
    <citation type="journal article" date="2021" name="Sci. Rep.">
        <title>The genome of the diatom Chaetoceros tenuissimus carries an ancient integrated fragment of an extant virus.</title>
        <authorList>
            <person name="Hongo Y."/>
            <person name="Kimura K."/>
            <person name="Takaki Y."/>
            <person name="Yoshida Y."/>
            <person name="Baba S."/>
            <person name="Kobayashi G."/>
            <person name="Nagasaki K."/>
            <person name="Hano T."/>
            <person name="Tomaru Y."/>
        </authorList>
    </citation>
    <scope>NUCLEOTIDE SEQUENCE [LARGE SCALE GENOMIC DNA]</scope>
    <source>
        <strain evidence="17 18">NIES-3715</strain>
    </source>
</reference>
<feature type="domain" description="Major facilitator superfamily (MFS) profile" evidence="16">
    <location>
        <begin position="216"/>
        <end position="639"/>
    </location>
</feature>
<dbReference type="PRINTS" id="PR00171">
    <property type="entry name" value="SUGRTRNSPORT"/>
</dbReference>
<dbReference type="SUPFAM" id="SSF103473">
    <property type="entry name" value="MFS general substrate transporter"/>
    <property type="match status" value="1"/>
</dbReference>
<feature type="transmembrane region" description="Helical" evidence="15">
    <location>
        <begin position="523"/>
        <end position="546"/>
    </location>
</feature>
<evidence type="ECO:0000256" key="8">
    <source>
        <dbReference type="ARBA" id="ARBA00044648"/>
    </source>
</evidence>
<dbReference type="NCBIfam" id="TIGR00879">
    <property type="entry name" value="SP"/>
    <property type="match status" value="1"/>
</dbReference>
<evidence type="ECO:0000256" key="11">
    <source>
        <dbReference type="ARBA" id="ARBA00044668"/>
    </source>
</evidence>
<dbReference type="PANTHER" id="PTHR23503">
    <property type="entry name" value="SOLUTE CARRIER FAMILY 2"/>
    <property type="match status" value="1"/>
</dbReference>
<feature type="compositionally biased region" description="Basic and acidic residues" evidence="14">
    <location>
        <begin position="22"/>
        <end position="34"/>
    </location>
</feature>
<comment type="catalytic activity">
    <reaction evidence="7">
        <text>D-galactose(in) = D-galactose(out)</text>
        <dbReference type="Rhea" id="RHEA:34915"/>
        <dbReference type="ChEBI" id="CHEBI:4139"/>
    </reaction>
    <physiologicalReaction direction="right-to-left" evidence="7">
        <dbReference type="Rhea" id="RHEA:34917"/>
    </physiologicalReaction>
</comment>
<feature type="transmembrane region" description="Helical" evidence="15">
    <location>
        <begin position="207"/>
        <end position="227"/>
    </location>
</feature>
<dbReference type="Gene3D" id="1.20.1250.20">
    <property type="entry name" value="MFS general substrate transporter like domains"/>
    <property type="match status" value="1"/>
</dbReference>
<comment type="catalytic activity">
    <reaction evidence="9">
        <text>D-xylose(out) = D-xylose(in)</text>
        <dbReference type="Rhea" id="RHEA:78427"/>
        <dbReference type="ChEBI" id="CHEBI:53455"/>
    </reaction>
    <physiologicalReaction direction="left-to-right" evidence="9">
        <dbReference type="Rhea" id="RHEA:78428"/>
    </physiologicalReaction>
</comment>
<dbReference type="PANTHER" id="PTHR23503:SF8">
    <property type="entry name" value="FACILITATED GLUCOSE TRANSPORTER PROTEIN 1"/>
    <property type="match status" value="1"/>
</dbReference>
<feature type="transmembrane region" description="Helical" evidence="15">
    <location>
        <begin position="366"/>
        <end position="388"/>
    </location>
</feature>
<keyword evidence="5 15" id="KW-1133">Transmembrane helix</keyword>
<feature type="transmembrane region" description="Helical" evidence="15">
    <location>
        <begin position="280"/>
        <end position="299"/>
    </location>
</feature>
<comment type="subunit">
    <text evidence="2">Homodimer.</text>
</comment>
<dbReference type="InterPro" id="IPR045263">
    <property type="entry name" value="GLUT"/>
</dbReference>
<dbReference type="GO" id="GO:0016020">
    <property type="term" value="C:membrane"/>
    <property type="evidence" value="ECO:0007669"/>
    <property type="project" value="UniProtKB-SubCell"/>
</dbReference>
<comment type="catalytic activity">
    <reaction evidence="10">
        <text>D-mannose(out) = D-mannose(in)</text>
        <dbReference type="Rhea" id="RHEA:78391"/>
        <dbReference type="ChEBI" id="CHEBI:4208"/>
    </reaction>
    <physiologicalReaction direction="left-to-right" evidence="10">
        <dbReference type="Rhea" id="RHEA:78392"/>
    </physiologicalReaction>
</comment>
<feature type="region of interest" description="Disordered" evidence="14">
    <location>
        <begin position="1"/>
        <end position="57"/>
    </location>
</feature>
<feature type="transmembrane region" description="Helical" evidence="15">
    <location>
        <begin position="552"/>
        <end position="573"/>
    </location>
</feature>
<accession>A0AAD3DAT7</accession>
<evidence type="ECO:0000256" key="5">
    <source>
        <dbReference type="ARBA" id="ARBA00022989"/>
    </source>
</evidence>
<protein>
    <recommendedName>
        <fullName evidence="13">Hexose transporter 1</fullName>
    </recommendedName>
</protein>
<evidence type="ECO:0000256" key="6">
    <source>
        <dbReference type="ARBA" id="ARBA00023136"/>
    </source>
</evidence>
<comment type="catalytic activity">
    <reaction evidence="8">
        <text>D-glucose(out) = D-glucose(in)</text>
        <dbReference type="Rhea" id="RHEA:60376"/>
        <dbReference type="ChEBI" id="CHEBI:4167"/>
    </reaction>
    <physiologicalReaction direction="left-to-right" evidence="8">
        <dbReference type="Rhea" id="RHEA:60377"/>
    </physiologicalReaction>
</comment>
<evidence type="ECO:0000256" key="3">
    <source>
        <dbReference type="ARBA" id="ARBA00022448"/>
    </source>
</evidence>
<feature type="transmembrane region" description="Helical" evidence="15">
    <location>
        <begin position="494"/>
        <end position="514"/>
    </location>
</feature>
<dbReference type="GO" id="GO:0015149">
    <property type="term" value="F:hexose transmembrane transporter activity"/>
    <property type="evidence" value="ECO:0007669"/>
    <property type="project" value="TreeGrafter"/>
</dbReference>
<evidence type="ECO:0000256" key="14">
    <source>
        <dbReference type="SAM" id="MobiDB-lite"/>
    </source>
</evidence>
<feature type="compositionally biased region" description="Polar residues" evidence="14">
    <location>
        <begin position="37"/>
        <end position="57"/>
    </location>
</feature>
<evidence type="ECO:0000256" key="7">
    <source>
        <dbReference type="ARBA" id="ARBA00044637"/>
    </source>
</evidence>
<evidence type="ECO:0000256" key="12">
    <source>
        <dbReference type="ARBA" id="ARBA00044710"/>
    </source>
</evidence>
<evidence type="ECO:0000256" key="1">
    <source>
        <dbReference type="ARBA" id="ARBA00004141"/>
    </source>
</evidence>
<keyword evidence="18" id="KW-1185">Reference proteome</keyword>
<dbReference type="PROSITE" id="PS00217">
    <property type="entry name" value="SUGAR_TRANSPORT_2"/>
    <property type="match status" value="1"/>
</dbReference>
<dbReference type="EMBL" id="BLLK01000062">
    <property type="protein sequence ID" value="GFH59204.1"/>
    <property type="molecule type" value="Genomic_DNA"/>
</dbReference>
<keyword evidence="4 15" id="KW-0812">Transmembrane</keyword>
<evidence type="ECO:0000256" key="13">
    <source>
        <dbReference type="ARBA" id="ARBA00044780"/>
    </source>
</evidence>
<comment type="catalytic activity">
    <reaction evidence="11">
        <text>D-glucosamine(out) = D-glucosamine(in)</text>
        <dbReference type="Rhea" id="RHEA:78423"/>
        <dbReference type="ChEBI" id="CHEBI:58723"/>
    </reaction>
    <physiologicalReaction direction="left-to-right" evidence="11">
        <dbReference type="Rhea" id="RHEA:78424"/>
    </physiologicalReaction>
</comment>
<organism evidence="17 18">
    <name type="scientific">Chaetoceros tenuissimus</name>
    <dbReference type="NCBI Taxonomy" id="426638"/>
    <lineage>
        <taxon>Eukaryota</taxon>
        <taxon>Sar</taxon>
        <taxon>Stramenopiles</taxon>
        <taxon>Ochrophyta</taxon>
        <taxon>Bacillariophyta</taxon>
        <taxon>Coscinodiscophyceae</taxon>
        <taxon>Chaetocerotophycidae</taxon>
        <taxon>Chaetocerotales</taxon>
        <taxon>Chaetocerotaceae</taxon>
        <taxon>Chaetoceros</taxon>
    </lineage>
</organism>
<sequence length="729" mass="80408">MNTDSSNHNLEEGSEAFLPSDHGMEEPDATRTEDTPLLQSNQPTSQYTNPEPQTSSEYAVPLKGVTPHDVHVGISDAKNLLQSRKSMNEMSDLVEKEQFLFRSMSTPHKLGQSYSVNADGSVAYRTPLQMSRHELYENIPFTAVFGLQKKERSMSMAVSSYAADLDALAADQMAMAQEKRHLSSQELALRHSQASLMLMEELELDNVMVTTPLIFAVMVAAMGQFLVGYNIGVMNAPEAYVFPGHTTAQWSLAVAAFCFGGPFGANFAGQLAETRGRRGALLICTWIFLLGGSIQTGAVNMTMIIVSRLIIGLASGISTVIVPIYLGELAPPTLRGTLGTLTQFALVVGILVSDFFAFPFANLEKWRVLFSVTVIVSFLQLLCAPWLLESPRWLLSRKPDSRKARYIIKKLRGLRYDHEVETEVDHFLSALNSQDVTHGEKHQTMGFGDMIADKNIRLLVVSCFVLQSVQQLCGINAVFYYSTSFFEGIIPNPLIGTTMVAAVNVLATYAALLLMDSCGRRTLLLWSTAGMLFSCVVIVASLLGYFSNITALIAVNVYVIFFEIGLGPIPWLIVAEMFDAKYVATAMSSSSQINWFFNFVVGLAFPYINKYLGPYSFAPFATVLFLGFLFTAIFLPETQGTTPEELQKQLIKKNESVVYHNMSFVGNVYGGDAESGTDLGDEWRVAMDQVRQEEEDAMNLGTYNYGFKPIDEVEESAPQKPGGFMAGVY</sequence>
<keyword evidence="6 15" id="KW-0472">Membrane</keyword>
<comment type="subcellular location">
    <subcellularLocation>
        <location evidence="1">Membrane</location>
        <topology evidence="1">Multi-pass membrane protein</topology>
    </subcellularLocation>
</comment>
<feature type="transmembrane region" description="Helical" evidence="15">
    <location>
        <begin position="458"/>
        <end position="482"/>
    </location>
</feature>
<feature type="transmembrane region" description="Helical" evidence="15">
    <location>
        <begin position="593"/>
        <end position="609"/>
    </location>
</feature>
<feature type="transmembrane region" description="Helical" evidence="15">
    <location>
        <begin position="338"/>
        <end position="360"/>
    </location>
</feature>
<name>A0AAD3DAT7_9STRA</name>
<dbReference type="Proteomes" id="UP001054902">
    <property type="component" value="Unassembled WGS sequence"/>
</dbReference>